<keyword evidence="7 8" id="KW-0472">Membrane</keyword>
<feature type="transmembrane region" description="Helical" evidence="9">
    <location>
        <begin position="265"/>
        <end position="283"/>
    </location>
</feature>
<dbReference type="PANTHER" id="PTHR43057:SF1">
    <property type="entry name" value="ARSENICAL-RESISTANCE PROTEIN 3"/>
    <property type="match status" value="1"/>
</dbReference>
<feature type="transmembrane region" description="Helical" evidence="9">
    <location>
        <begin position="289"/>
        <end position="313"/>
    </location>
</feature>
<dbReference type="Proteomes" id="UP001165121">
    <property type="component" value="Unassembled WGS sequence"/>
</dbReference>
<dbReference type="PANTHER" id="PTHR43057">
    <property type="entry name" value="ARSENITE EFFLUX TRANSPORTER"/>
    <property type="match status" value="1"/>
</dbReference>
<dbReference type="InterPro" id="IPR002657">
    <property type="entry name" value="BilAc:Na_symport/Acr3"/>
</dbReference>
<comment type="similarity">
    <text evidence="2 8">Belongs to the arsenical resistance-3 (ACR3) (TC 2.A.59) family.</text>
</comment>
<feature type="transmembrane region" description="Helical" evidence="9">
    <location>
        <begin position="173"/>
        <end position="192"/>
    </location>
</feature>
<evidence type="ECO:0000313" key="10">
    <source>
        <dbReference type="EMBL" id="GMF50922.1"/>
    </source>
</evidence>
<keyword evidence="6 8" id="KW-1133">Transmembrane helix</keyword>
<comment type="subcellular location">
    <subcellularLocation>
        <location evidence="1 8">Cell membrane</location>
        <topology evidence="1 8">Multi-pass membrane protein</topology>
    </subcellularLocation>
</comment>
<evidence type="ECO:0000256" key="3">
    <source>
        <dbReference type="ARBA" id="ARBA00022448"/>
    </source>
</evidence>
<accession>A0A9W6Y288</accession>
<dbReference type="PIRSF" id="PIRSF005508">
    <property type="entry name" value="Acr3"/>
    <property type="match status" value="1"/>
</dbReference>
<feature type="transmembrane region" description="Helical" evidence="9">
    <location>
        <begin position="114"/>
        <end position="138"/>
    </location>
</feature>
<evidence type="ECO:0000256" key="2">
    <source>
        <dbReference type="ARBA" id="ARBA00010110"/>
    </source>
</evidence>
<evidence type="ECO:0000256" key="8">
    <source>
        <dbReference type="PIRNR" id="PIRNR005508"/>
    </source>
</evidence>
<evidence type="ECO:0000256" key="5">
    <source>
        <dbReference type="ARBA" id="ARBA00022692"/>
    </source>
</evidence>
<dbReference type="EMBL" id="BSXT01002790">
    <property type="protein sequence ID" value="GMF50922.1"/>
    <property type="molecule type" value="Genomic_DNA"/>
</dbReference>
<sequence>MPKHDYDRACYPLLHWPTSAMAESDYHVTGGPDGTSGIAGQLSVLDRFLSLWILLAAAAGIGLGQLSAVHSFIESTTAGSMNLLVGAGLLAMMYPPLANVRWEMVGAVFRDWRLLLLTTAQNWVAGPFLMFLLATAFFHHDVGFMVGFSLVGCSRCIGMVMIWIALAGGDLEYGAALIAVNSVWTMALYSFYASFFLSTMPSAMGIDDNSQEHGSLHISVGEVASNVGIYMGIPFVLCISGWVFLRRWKGNAWYFDEFTPRLDVVAVAALLFTIVVLFASQSLRITTTFGSVLFSMVPSMTYFVVMFTGSFFMSQACGATHAQSVTLAFTATSNNYELSLGVAVATFGLGSDPATMSVVAALIEIPTMLALVHLSLWLEKRSNEGEEDHRGKSTSQLSAITSKELAIESPVAV</sequence>
<gene>
    <name evidence="10" type="ORF">Pfra01_002043700</name>
</gene>
<dbReference type="Gene3D" id="1.20.1530.20">
    <property type="match status" value="1"/>
</dbReference>
<comment type="caution">
    <text evidence="10">The sequence shown here is derived from an EMBL/GenBank/DDBJ whole genome shotgun (WGS) entry which is preliminary data.</text>
</comment>
<feature type="transmembrane region" description="Helical" evidence="9">
    <location>
        <begin position="144"/>
        <end position="166"/>
    </location>
</feature>
<dbReference type="InterPro" id="IPR004706">
    <property type="entry name" value="Arsenical-R_Acr3"/>
</dbReference>
<dbReference type="NCBIfam" id="TIGR00832">
    <property type="entry name" value="acr3"/>
    <property type="match status" value="1"/>
</dbReference>
<dbReference type="OrthoDB" id="187348at2759"/>
<name>A0A9W6Y288_9STRA</name>
<dbReference type="GO" id="GO:0015105">
    <property type="term" value="F:arsenite transmembrane transporter activity"/>
    <property type="evidence" value="ECO:0007669"/>
    <property type="project" value="TreeGrafter"/>
</dbReference>
<feature type="transmembrane region" description="Helical" evidence="9">
    <location>
        <begin position="227"/>
        <end position="245"/>
    </location>
</feature>
<dbReference type="GO" id="GO:0005886">
    <property type="term" value="C:plasma membrane"/>
    <property type="evidence" value="ECO:0007669"/>
    <property type="project" value="UniProtKB-SubCell"/>
</dbReference>
<evidence type="ECO:0000256" key="7">
    <source>
        <dbReference type="ARBA" id="ARBA00023136"/>
    </source>
</evidence>
<evidence type="ECO:0000256" key="1">
    <source>
        <dbReference type="ARBA" id="ARBA00004651"/>
    </source>
</evidence>
<evidence type="ECO:0000313" key="11">
    <source>
        <dbReference type="Proteomes" id="UP001165121"/>
    </source>
</evidence>
<dbReference type="AlphaFoldDB" id="A0A9W6Y288"/>
<keyword evidence="3 8" id="KW-0813">Transport</keyword>
<keyword evidence="11" id="KW-1185">Reference proteome</keyword>
<feature type="transmembrane region" description="Helical" evidence="9">
    <location>
        <begin position="51"/>
        <end position="73"/>
    </location>
</feature>
<keyword evidence="5 8" id="KW-0812">Transmembrane</keyword>
<evidence type="ECO:0000256" key="4">
    <source>
        <dbReference type="ARBA" id="ARBA00022475"/>
    </source>
</evidence>
<organism evidence="10 11">
    <name type="scientific">Phytophthora fragariaefolia</name>
    <dbReference type="NCBI Taxonomy" id="1490495"/>
    <lineage>
        <taxon>Eukaryota</taxon>
        <taxon>Sar</taxon>
        <taxon>Stramenopiles</taxon>
        <taxon>Oomycota</taxon>
        <taxon>Peronosporomycetes</taxon>
        <taxon>Peronosporales</taxon>
        <taxon>Peronosporaceae</taxon>
        <taxon>Phytophthora</taxon>
    </lineage>
</organism>
<proteinExistence type="inferred from homology"/>
<feature type="transmembrane region" description="Helical" evidence="9">
    <location>
        <begin position="79"/>
        <end position="102"/>
    </location>
</feature>
<reference evidence="10" key="1">
    <citation type="submission" date="2023-04" db="EMBL/GenBank/DDBJ databases">
        <title>Phytophthora fragariaefolia NBRC 109709.</title>
        <authorList>
            <person name="Ichikawa N."/>
            <person name="Sato H."/>
            <person name="Tonouchi N."/>
        </authorList>
    </citation>
    <scope>NUCLEOTIDE SEQUENCE</scope>
    <source>
        <strain evidence="10">NBRC 109709</strain>
    </source>
</reference>
<dbReference type="Pfam" id="PF01758">
    <property type="entry name" value="SBF"/>
    <property type="match status" value="1"/>
</dbReference>
<dbReference type="GO" id="GO:0015297">
    <property type="term" value="F:antiporter activity"/>
    <property type="evidence" value="ECO:0007669"/>
    <property type="project" value="UniProtKB-UniRule"/>
</dbReference>
<keyword evidence="4 8" id="KW-1003">Cell membrane</keyword>
<dbReference type="InterPro" id="IPR038770">
    <property type="entry name" value="Na+/solute_symporter_sf"/>
</dbReference>
<evidence type="ECO:0000256" key="6">
    <source>
        <dbReference type="ARBA" id="ARBA00022989"/>
    </source>
</evidence>
<evidence type="ECO:0000256" key="9">
    <source>
        <dbReference type="SAM" id="Phobius"/>
    </source>
</evidence>
<dbReference type="GO" id="GO:0015104">
    <property type="term" value="F:antimonite transmembrane transporter activity"/>
    <property type="evidence" value="ECO:0007669"/>
    <property type="project" value="TreeGrafter"/>
</dbReference>
<protein>
    <submittedName>
        <fullName evidence="10">Unnamed protein product</fullName>
    </submittedName>
</protein>